<reference evidence="1" key="1">
    <citation type="submission" date="2018-05" db="EMBL/GenBank/DDBJ databases">
        <authorList>
            <person name="Lanie J.A."/>
            <person name="Ng W.-L."/>
            <person name="Kazmierczak K.M."/>
            <person name="Andrzejewski T.M."/>
            <person name="Davidsen T.M."/>
            <person name="Wayne K.J."/>
            <person name="Tettelin H."/>
            <person name="Glass J.I."/>
            <person name="Rusch D."/>
            <person name="Podicherti R."/>
            <person name="Tsui H.-C.T."/>
            <person name="Winkler M.E."/>
        </authorList>
    </citation>
    <scope>NUCLEOTIDE SEQUENCE</scope>
</reference>
<organism evidence="1">
    <name type="scientific">marine metagenome</name>
    <dbReference type="NCBI Taxonomy" id="408172"/>
    <lineage>
        <taxon>unclassified sequences</taxon>
        <taxon>metagenomes</taxon>
        <taxon>ecological metagenomes</taxon>
    </lineage>
</organism>
<accession>A0A381UXU0</accession>
<protein>
    <submittedName>
        <fullName evidence="1">Uncharacterized protein</fullName>
    </submittedName>
</protein>
<dbReference type="EMBL" id="UINC01007277">
    <property type="protein sequence ID" value="SVA32418.1"/>
    <property type="molecule type" value="Genomic_DNA"/>
</dbReference>
<proteinExistence type="predicted"/>
<name>A0A381UXU0_9ZZZZ</name>
<sequence>MRYINQFITLILVGWIGVFTQISTIHLGHGHDILPAKASVCAIDCEEESHHSAGQACEWFMAERLTDNDGINHFTVQASTEFESIQWTAQYFLLTASHNYVHWDRGPPVA</sequence>
<evidence type="ECO:0000313" key="1">
    <source>
        <dbReference type="EMBL" id="SVA32418.1"/>
    </source>
</evidence>
<gene>
    <name evidence="1" type="ORF">METZ01_LOCUS85272</name>
</gene>
<dbReference type="AlphaFoldDB" id="A0A381UXU0"/>